<dbReference type="GO" id="GO:0004065">
    <property type="term" value="F:arylsulfatase activity"/>
    <property type="evidence" value="ECO:0007669"/>
    <property type="project" value="TreeGrafter"/>
</dbReference>
<comment type="similarity">
    <text evidence="1">Belongs to the sulfatase family.</text>
</comment>
<evidence type="ECO:0000256" key="3">
    <source>
        <dbReference type="ARBA" id="ARBA00022801"/>
    </source>
</evidence>
<organism evidence="8 9">
    <name type="scientific">Rubinisphaera brasiliensis (strain ATCC 49424 / DSM 5305 / JCM 21570 / IAM 15109 / NBRC 103401 / IFAM 1448)</name>
    <name type="common">Planctomyces brasiliensis</name>
    <dbReference type="NCBI Taxonomy" id="756272"/>
    <lineage>
        <taxon>Bacteria</taxon>
        <taxon>Pseudomonadati</taxon>
        <taxon>Planctomycetota</taxon>
        <taxon>Planctomycetia</taxon>
        <taxon>Planctomycetales</taxon>
        <taxon>Planctomycetaceae</taxon>
        <taxon>Rubinisphaera</taxon>
    </lineage>
</organism>
<name>F0SQ55_RUBBR</name>
<feature type="domain" description="Sulfatase N-terminal" evidence="7">
    <location>
        <begin position="31"/>
        <end position="144"/>
    </location>
</feature>
<evidence type="ECO:0000256" key="5">
    <source>
        <dbReference type="SAM" id="MobiDB-lite"/>
    </source>
</evidence>
<dbReference type="RefSeq" id="WP_013629951.1">
    <property type="nucleotide sequence ID" value="NC_015174.1"/>
</dbReference>
<dbReference type="EC" id="3.10.1.1" evidence="8"/>
<gene>
    <name evidence="8" type="ordered locus">Plabr_3635</name>
</gene>
<evidence type="ECO:0000256" key="1">
    <source>
        <dbReference type="ARBA" id="ARBA00008779"/>
    </source>
</evidence>
<dbReference type="EMBL" id="CP002546">
    <property type="protein sequence ID" value="ADY61232.1"/>
    <property type="molecule type" value="Genomic_DNA"/>
</dbReference>
<feature type="compositionally biased region" description="Basic and acidic residues" evidence="5">
    <location>
        <begin position="442"/>
        <end position="457"/>
    </location>
</feature>
<dbReference type="InterPro" id="IPR024607">
    <property type="entry name" value="Sulfatase_CS"/>
</dbReference>
<dbReference type="GO" id="GO:0016250">
    <property type="term" value="F:N-sulfoglucosamine sulfohydrolase activity"/>
    <property type="evidence" value="ECO:0007669"/>
    <property type="project" value="UniProtKB-EC"/>
</dbReference>
<protein>
    <submittedName>
        <fullName evidence="8">N-sulfoglucosamine sulfohydrolase</fullName>
        <ecNumber evidence="8">3.10.1.1</ecNumber>
    </submittedName>
</protein>
<evidence type="ECO:0000313" key="9">
    <source>
        <dbReference type="Proteomes" id="UP000006860"/>
    </source>
</evidence>
<dbReference type="Proteomes" id="UP000006860">
    <property type="component" value="Chromosome"/>
</dbReference>
<dbReference type="InterPro" id="IPR017850">
    <property type="entry name" value="Alkaline_phosphatase_core_sf"/>
</dbReference>
<feature type="domain" description="Sulfatase N-terminal" evidence="7">
    <location>
        <begin position="158"/>
        <end position="302"/>
    </location>
</feature>
<dbReference type="HOGENOM" id="CLU_006332_9_3_0"/>
<dbReference type="InterPro" id="IPR000917">
    <property type="entry name" value="Sulfatase_N"/>
</dbReference>
<keyword evidence="9" id="KW-1185">Reference proteome</keyword>
<dbReference type="InterPro" id="IPR050738">
    <property type="entry name" value="Sulfatase"/>
</dbReference>
<dbReference type="PROSITE" id="PS00523">
    <property type="entry name" value="SULFATASE_1"/>
    <property type="match status" value="1"/>
</dbReference>
<evidence type="ECO:0000313" key="8">
    <source>
        <dbReference type="EMBL" id="ADY61232.1"/>
    </source>
</evidence>
<feature type="chain" id="PRO_5003260740" evidence="6">
    <location>
        <begin position="25"/>
        <end position="468"/>
    </location>
</feature>
<sequence>MPVRTALGFLLALFAAVSTSTLQAADSNDRPNLVLIIADDMAWDDCGAYGHPHIKTPNLDKLAADGMRFDNAFLTCSSCSPSRSSIITGRYPHATNGAHQLHNNLPEDQQTFVDVLRENGYYTALAGKLHPRKSTGDRFDKLYGTGPKETGGCGEWIRCLQERPEGKPFFAWLASTDPHRAYQPNTIPEPHQPEDVIVPPYLPDAPEVREDLALYYDETSRLDSFVGKVVSELEKQKVRDNTLIIFISDNGRPFPRCKTTVYDSGVKTPFIASWPGKIAAGSVCESMVSVVDMAPTFCALANTPGSATFQGVEMQELFSNPKANVRDYIFAEHNWHDFDDHQRSCHSPQFNYIRTEYTDLPGTPPADAVKGLSFQTMLELRENNGLNEDQQYSFTKPRPKEELYDVIADPHELTNLADNPDYADVLRTHRERLDVWRKRTADEIPTTRRPDEFDRVTGQRLPKGKRGK</sequence>
<dbReference type="AlphaFoldDB" id="F0SQ55"/>
<dbReference type="PANTHER" id="PTHR42693:SF53">
    <property type="entry name" value="ENDO-4-O-SULFATASE"/>
    <property type="match status" value="1"/>
</dbReference>
<accession>F0SQ55</accession>
<dbReference type="OrthoDB" id="9762324at2"/>
<dbReference type="Gene3D" id="3.40.720.10">
    <property type="entry name" value="Alkaline Phosphatase, subunit A"/>
    <property type="match status" value="1"/>
</dbReference>
<reference evidence="9" key="1">
    <citation type="submission" date="2011-02" db="EMBL/GenBank/DDBJ databases">
        <title>The complete genome of Planctomyces brasiliensis DSM 5305.</title>
        <authorList>
            <person name="Lucas S."/>
            <person name="Copeland A."/>
            <person name="Lapidus A."/>
            <person name="Bruce D."/>
            <person name="Goodwin L."/>
            <person name="Pitluck S."/>
            <person name="Kyrpides N."/>
            <person name="Mavromatis K."/>
            <person name="Pagani I."/>
            <person name="Ivanova N."/>
            <person name="Ovchinnikova G."/>
            <person name="Lu M."/>
            <person name="Detter J.C."/>
            <person name="Han C."/>
            <person name="Land M."/>
            <person name="Hauser L."/>
            <person name="Markowitz V."/>
            <person name="Cheng J.-F."/>
            <person name="Hugenholtz P."/>
            <person name="Woyke T."/>
            <person name="Wu D."/>
            <person name="Tindall B."/>
            <person name="Pomrenke H.G."/>
            <person name="Brambilla E."/>
            <person name="Klenk H.-P."/>
            <person name="Eisen J.A."/>
        </authorList>
    </citation>
    <scope>NUCLEOTIDE SEQUENCE [LARGE SCALE GENOMIC DNA]</scope>
    <source>
        <strain evidence="9">ATCC 49424 / DSM 5305 / JCM 21570 / NBRC 103401 / IFAM 1448</strain>
    </source>
</reference>
<evidence type="ECO:0000259" key="7">
    <source>
        <dbReference type="Pfam" id="PF00884"/>
    </source>
</evidence>
<dbReference type="Pfam" id="PF00884">
    <property type="entry name" value="Sulfatase"/>
    <property type="match status" value="2"/>
</dbReference>
<dbReference type="eggNOG" id="COG3119">
    <property type="taxonomic scope" value="Bacteria"/>
</dbReference>
<dbReference type="PANTHER" id="PTHR42693">
    <property type="entry name" value="ARYLSULFATASE FAMILY MEMBER"/>
    <property type="match status" value="1"/>
</dbReference>
<feature type="region of interest" description="Disordered" evidence="5">
    <location>
        <begin position="442"/>
        <end position="468"/>
    </location>
</feature>
<keyword evidence="2" id="KW-0479">Metal-binding</keyword>
<dbReference type="CDD" id="cd16027">
    <property type="entry name" value="SGSH"/>
    <property type="match status" value="1"/>
</dbReference>
<keyword evidence="4" id="KW-0106">Calcium</keyword>
<evidence type="ECO:0000256" key="2">
    <source>
        <dbReference type="ARBA" id="ARBA00022723"/>
    </source>
</evidence>
<evidence type="ECO:0000256" key="6">
    <source>
        <dbReference type="SAM" id="SignalP"/>
    </source>
</evidence>
<dbReference type="SUPFAM" id="SSF53649">
    <property type="entry name" value="Alkaline phosphatase-like"/>
    <property type="match status" value="1"/>
</dbReference>
<keyword evidence="6" id="KW-0732">Signal</keyword>
<dbReference type="GO" id="GO:0046872">
    <property type="term" value="F:metal ion binding"/>
    <property type="evidence" value="ECO:0007669"/>
    <property type="project" value="UniProtKB-KW"/>
</dbReference>
<feature type="signal peptide" evidence="6">
    <location>
        <begin position="1"/>
        <end position="24"/>
    </location>
</feature>
<keyword evidence="3 8" id="KW-0378">Hydrolase</keyword>
<evidence type="ECO:0000256" key="4">
    <source>
        <dbReference type="ARBA" id="ARBA00022837"/>
    </source>
</evidence>
<proteinExistence type="inferred from homology"/>
<dbReference type="KEGG" id="pbs:Plabr_3635"/>
<dbReference type="STRING" id="756272.Plabr_3635"/>